<dbReference type="GO" id="GO:0006635">
    <property type="term" value="P:fatty acid beta-oxidation"/>
    <property type="evidence" value="ECO:0007669"/>
    <property type="project" value="TreeGrafter"/>
</dbReference>
<dbReference type="PROSITE" id="PS00166">
    <property type="entry name" value="ENOYL_COA_HYDRATASE"/>
    <property type="match status" value="1"/>
</dbReference>
<dbReference type="InterPro" id="IPR029045">
    <property type="entry name" value="ClpP/crotonase-like_dom_sf"/>
</dbReference>
<sequence length="263" mass="29439">MSTLQLVMEKDGPIGWIIFNQPEKRNAVSQEMWQLMPEYVQELAADDAIRVVILRGAGDRAFVAGADISQFKDRRRNAADEAEYSKISARGQESLSQFTKPLLAMIHGYCVGGGVGIAIACDMRIAADDARFGIPAARLGLGYHYNGMEKLMKLIGPAYTKEIFFTARTDFSAQDALRMGLINQIVPKAELESFTRDYALTMARNAPLTLRSAKANVDQLLRAPEQRDLAMLERMITDCFNSQDYQEGVKAFSEKRRPQFQGR</sequence>
<dbReference type="GO" id="GO:0004300">
    <property type="term" value="F:enoyl-CoA hydratase activity"/>
    <property type="evidence" value="ECO:0007669"/>
    <property type="project" value="UniProtKB-EC"/>
</dbReference>
<evidence type="ECO:0000256" key="2">
    <source>
        <dbReference type="ARBA" id="ARBA00023239"/>
    </source>
</evidence>
<dbReference type="Pfam" id="PF00378">
    <property type="entry name" value="ECH_1"/>
    <property type="match status" value="1"/>
</dbReference>
<proteinExistence type="inferred from homology"/>
<accession>A0A937VZC8</accession>
<comment type="caution">
    <text evidence="4">The sequence shown here is derived from an EMBL/GenBank/DDBJ whole genome shotgun (WGS) entry which is preliminary data.</text>
</comment>
<dbReference type="InterPro" id="IPR014748">
    <property type="entry name" value="Enoyl-CoA_hydra_C"/>
</dbReference>
<dbReference type="SUPFAM" id="SSF52096">
    <property type="entry name" value="ClpP/crotonase"/>
    <property type="match status" value="1"/>
</dbReference>
<dbReference type="InterPro" id="IPR001753">
    <property type="entry name" value="Enoyl-CoA_hydra/iso"/>
</dbReference>
<dbReference type="InterPro" id="IPR018376">
    <property type="entry name" value="Enoyl-CoA_hyd/isom_CS"/>
</dbReference>
<dbReference type="PANTHER" id="PTHR11941:SF54">
    <property type="entry name" value="ENOYL-COA HYDRATASE, MITOCHONDRIAL"/>
    <property type="match status" value="1"/>
</dbReference>
<dbReference type="EMBL" id="VGLS01000219">
    <property type="protein sequence ID" value="MBM3223896.1"/>
    <property type="molecule type" value="Genomic_DNA"/>
</dbReference>
<dbReference type="AlphaFoldDB" id="A0A937VZC8"/>
<gene>
    <name evidence="4" type="ORF">FJZ47_08860</name>
</gene>
<dbReference type="Proteomes" id="UP000712673">
    <property type="component" value="Unassembled WGS sequence"/>
</dbReference>
<evidence type="ECO:0000256" key="3">
    <source>
        <dbReference type="RuleBase" id="RU003707"/>
    </source>
</evidence>
<evidence type="ECO:0000313" key="4">
    <source>
        <dbReference type="EMBL" id="MBM3223896.1"/>
    </source>
</evidence>
<protein>
    <submittedName>
        <fullName evidence="4">Enoyl-CoA hydratase</fullName>
        <ecNumber evidence="4">4.2.1.17</ecNumber>
    </submittedName>
</protein>
<dbReference type="Gene3D" id="3.90.226.10">
    <property type="entry name" value="2-enoyl-CoA Hydratase, Chain A, domain 1"/>
    <property type="match status" value="1"/>
</dbReference>
<comment type="similarity">
    <text evidence="1 3">Belongs to the enoyl-CoA hydratase/isomerase family.</text>
</comment>
<dbReference type="EC" id="4.2.1.17" evidence="4"/>
<reference evidence="4" key="1">
    <citation type="submission" date="2019-03" db="EMBL/GenBank/DDBJ databases">
        <title>Lake Tanganyika Metagenome-Assembled Genomes (MAGs).</title>
        <authorList>
            <person name="Tran P."/>
        </authorList>
    </citation>
    <scope>NUCLEOTIDE SEQUENCE</scope>
    <source>
        <strain evidence="4">K_DeepCast_65m_m2_066</strain>
    </source>
</reference>
<keyword evidence="2 4" id="KW-0456">Lyase</keyword>
<name>A0A937VZC8_UNCTE</name>
<evidence type="ECO:0000256" key="1">
    <source>
        <dbReference type="ARBA" id="ARBA00005254"/>
    </source>
</evidence>
<organism evidence="4 5">
    <name type="scientific">Tectimicrobiota bacterium</name>
    <dbReference type="NCBI Taxonomy" id="2528274"/>
    <lineage>
        <taxon>Bacteria</taxon>
        <taxon>Pseudomonadati</taxon>
        <taxon>Nitrospinota/Tectimicrobiota group</taxon>
        <taxon>Candidatus Tectimicrobiota</taxon>
    </lineage>
</organism>
<dbReference type="NCBIfam" id="NF004781">
    <property type="entry name" value="PRK06127.1"/>
    <property type="match status" value="1"/>
</dbReference>
<dbReference type="Gene3D" id="1.10.12.10">
    <property type="entry name" value="Lyase 2-enoyl-coa Hydratase, Chain A, domain 2"/>
    <property type="match status" value="1"/>
</dbReference>
<evidence type="ECO:0000313" key="5">
    <source>
        <dbReference type="Proteomes" id="UP000712673"/>
    </source>
</evidence>
<dbReference type="PANTHER" id="PTHR11941">
    <property type="entry name" value="ENOYL-COA HYDRATASE-RELATED"/>
    <property type="match status" value="1"/>
</dbReference>
<dbReference type="CDD" id="cd06558">
    <property type="entry name" value="crotonase-like"/>
    <property type="match status" value="1"/>
</dbReference>